<evidence type="ECO:0000256" key="4">
    <source>
        <dbReference type="ARBA" id="ARBA00023065"/>
    </source>
</evidence>
<proteinExistence type="inferred from homology"/>
<evidence type="ECO:0000313" key="9">
    <source>
        <dbReference type="Proteomes" id="UP000316855"/>
    </source>
</evidence>
<dbReference type="KEGG" id="gax:Pan161_04860"/>
<evidence type="ECO:0000256" key="3">
    <source>
        <dbReference type="ARBA" id="ARBA00022781"/>
    </source>
</evidence>
<accession>A0A517V784</accession>
<comment type="function">
    <text evidence="7">F(1)F(0) ATP synthase produces ATP from ADP in the presence of a proton or sodium gradient. F-type ATPases consist of two structural domains, F(1) containing the extramembraneous catalytic core and F(0) containing the membrane proton channel, linked together by a central stalk and a peripheral stalk. During catalysis, ATP synthesis in the catalytic domain of F(1) is coupled via a rotary mechanism of the central stalk subunits to proton translocation.</text>
</comment>
<dbReference type="NCBIfam" id="TIGR01145">
    <property type="entry name" value="ATP_synt_delta"/>
    <property type="match status" value="1"/>
</dbReference>
<protein>
    <recommendedName>
        <fullName evidence="7">ATP synthase subunit delta</fullName>
    </recommendedName>
    <alternativeName>
        <fullName evidence="7">ATP synthase F(1) sector subunit delta</fullName>
    </alternativeName>
    <alternativeName>
        <fullName evidence="7">F-type ATPase subunit delta</fullName>
        <shortName evidence="7">F-ATPase subunit delta</shortName>
    </alternativeName>
</protein>
<evidence type="ECO:0000256" key="1">
    <source>
        <dbReference type="ARBA" id="ARBA00004370"/>
    </source>
</evidence>
<dbReference type="PRINTS" id="PR00125">
    <property type="entry name" value="ATPASEDELTA"/>
</dbReference>
<dbReference type="AlphaFoldDB" id="A0A517V784"/>
<dbReference type="HAMAP" id="MF_01416">
    <property type="entry name" value="ATP_synth_delta_bact"/>
    <property type="match status" value="1"/>
</dbReference>
<dbReference type="SUPFAM" id="SSF47928">
    <property type="entry name" value="N-terminal domain of the delta subunit of the F1F0-ATP synthase"/>
    <property type="match status" value="1"/>
</dbReference>
<keyword evidence="9" id="KW-1185">Reference proteome</keyword>
<dbReference type="PANTHER" id="PTHR11910">
    <property type="entry name" value="ATP SYNTHASE DELTA CHAIN"/>
    <property type="match status" value="1"/>
</dbReference>
<evidence type="ECO:0000256" key="7">
    <source>
        <dbReference type="HAMAP-Rule" id="MF_01416"/>
    </source>
</evidence>
<keyword evidence="3 7" id="KW-0375">Hydrogen ion transport</keyword>
<comment type="subcellular location">
    <subcellularLocation>
        <location evidence="7">Cell membrane</location>
        <topology evidence="7">Peripheral membrane protein</topology>
    </subcellularLocation>
    <subcellularLocation>
        <location evidence="1">Membrane</location>
    </subcellularLocation>
</comment>
<evidence type="ECO:0000256" key="5">
    <source>
        <dbReference type="ARBA" id="ARBA00023136"/>
    </source>
</evidence>
<sequence length="217" mass="24401">MIRVNDQKKVKAHIPSVMEDPSAISIAKVYAKAFLGTIQESDKDSAIEEVSEFLNAVTTQFPDFGQILTSHSLNKDERLSLIDRAIAPHASELLTNFLRVLARHDRLELFEQIMSQVIKLRDTESGKKMVIVRSAFELTDETLTSIKQRLSDTLGFSPVLQTSIDQSVIGGLVIQVDDTVYDGSLRTRLKQLRGRLSNRSIHEIQSGRDRFSYPEGN</sequence>
<dbReference type="InterPro" id="IPR026015">
    <property type="entry name" value="ATP_synth_OSCP/delta_N_sf"/>
</dbReference>
<dbReference type="EMBL" id="CP036343">
    <property type="protein sequence ID" value="QDT88867.1"/>
    <property type="molecule type" value="Genomic_DNA"/>
</dbReference>
<organism evidence="8 9">
    <name type="scientific">Gimesia algae</name>
    <dbReference type="NCBI Taxonomy" id="2527971"/>
    <lineage>
        <taxon>Bacteria</taxon>
        <taxon>Pseudomonadati</taxon>
        <taxon>Planctomycetota</taxon>
        <taxon>Planctomycetia</taxon>
        <taxon>Planctomycetales</taxon>
        <taxon>Planctomycetaceae</taxon>
        <taxon>Gimesia</taxon>
    </lineage>
</organism>
<keyword evidence="7" id="KW-1003">Cell membrane</keyword>
<dbReference type="Proteomes" id="UP000316855">
    <property type="component" value="Chromosome"/>
</dbReference>
<name>A0A517V784_9PLAN</name>
<dbReference type="GO" id="GO:0045259">
    <property type="term" value="C:proton-transporting ATP synthase complex"/>
    <property type="evidence" value="ECO:0007669"/>
    <property type="project" value="UniProtKB-KW"/>
</dbReference>
<dbReference type="GO" id="GO:0046933">
    <property type="term" value="F:proton-transporting ATP synthase activity, rotational mechanism"/>
    <property type="evidence" value="ECO:0007669"/>
    <property type="project" value="UniProtKB-UniRule"/>
</dbReference>
<dbReference type="RefSeq" id="WP_145223994.1">
    <property type="nucleotide sequence ID" value="NZ_CP036343.1"/>
</dbReference>
<dbReference type="Pfam" id="PF00213">
    <property type="entry name" value="OSCP"/>
    <property type="match status" value="1"/>
</dbReference>
<reference evidence="8 9" key="1">
    <citation type="submission" date="2019-02" db="EMBL/GenBank/DDBJ databases">
        <title>Deep-cultivation of Planctomycetes and their phenomic and genomic characterization uncovers novel biology.</title>
        <authorList>
            <person name="Wiegand S."/>
            <person name="Jogler M."/>
            <person name="Boedeker C."/>
            <person name="Pinto D."/>
            <person name="Vollmers J."/>
            <person name="Rivas-Marin E."/>
            <person name="Kohn T."/>
            <person name="Peeters S.H."/>
            <person name="Heuer A."/>
            <person name="Rast P."/>
            <person name="Oberbeckmann S."/>
            <person name="Bunk B."/>
            <person name="Jeske O."/>
            <person name="Meyerdierks A."/>
            <person name="Storesund J.E."/>
            <person name="Kallscheuer N."/>
            <person name="Luecker S."/>
            <person name="Lage O.M."/>
            <person name="Pohl T."/>
            <person name="Merkel B.J."/>
            <person name="Hornburger P."/>
            <person name="Mueller R.-W."/>
            <person name="Bruemmer F."/>
            <person name="Labrenz M."/>
            <person name="Spormann A.M."/>
            <person name="Op den Camp H."/>
            <person name="Overmann J."/>
            <person name="Amann R."/>
            <person name="Jetten M.S.M."/>
            <person name="Mascher T."/>
            <person name="Medema M.H."/>
            <person name="Devos D.P."/>
            <person name="Kaster A.-K."/>
            <person name="Ovreas L."/>
            <person name="Rohde M."/>
            <person name="Galperin M.Y."/>
            <person name="Jogler C."/>
        </authorList>
    </citation>
    <scope>NUCLEOTIDE SEQUENCE [LARGE SCALE GENOMIC DNA]</scope>
    <source>
        <strain evidence="8 9">Pan161</strain>
    </source>
</reference>
<keyword evidence="7" id="KW-0139">CF(1)</keyword>
<comment type="function">
    <text evidence="7">This protein is part of the stalk that links CF(0) to CF(1). It either transmits conformational changes from CF(0) to CF(1) or is implicated in proton conduction.</text>
</comment>
<evidence type="ECO:0000256" key="2">
    <source>
        <dbReference type="ARBA" id="ARBA00022448"/>
    </source>
</evidence>
<dbReference type="InterPro" id="IPR000711">
    <property type="entry name" value="ATPase_OSCP/dsu"/>
</dbReference>
<gene>
    <name evidence="7 8" type="primary">atpH</name>
    <name evidence="8" type="ORF">Pan161_04860</name>
</gene>
<keyword evidence="4 7" id="KW-0406">Ion transport</keyword>
<dbReference type="OrthoDB" id="9802471at2"/>
<evidence type="ECO:0000256" key="6">
    <source>
        <dbReference type="ARBA" id="ARBA00023310"/>
    </source>
</evidence>
<keyword evidence="2 7" id="KW-0813">Transport</keyword>
<keyword evidence="6 7" id="KW-0066">ATP synthesis</keyword>
<comment type="similarity">
    <text evidence="7">Belongs to the ATPase delta chain family.</text>
</comment>
<evidence type="ECO:0000313" key="8">
    <source>
        <dbReference type="EMBL" id="QDT88867.1"/>
    </source>
</evidence>
<dbReference type="Gene3D" id="1.10.520.20">
    <property type="entry name" value="N-terminal domain of the delta subunit of the F1F0-ATP synthase"/>
    <property type="match status" value="1"/>
</dbReference>
<keyword evidence="5 7" id="KW-0472">Membrane</keyword>
<dbReference type="GO" id="GO:0005886">
    <property type="term" value="C:plasma membrane"/>
    <property type="evidence" value="ECO:0007669"/>
    <property type="project" value="UniProtKB-SubCell"/>
</dbReference>